<accession>A0A0F9KER1</accession>
<gene>
    <name evidence="1" type="ORF">LCGC14_1643900</name>
</gene>
<organism evidence="1">
    <name type="scientific">marine sediment metagenome</name>
    <dbReference type="NCBI Taxonomy" id="412755"/>
    <lineage>
        <taxon>unclassified sequences</taxon>
        <taxon>metagenomes</taxon>
        <taxon>ecological metagenomes</taxon>
    </lineage>
</organism>
<name>A0A0F9KER1_9ZZZZ</name>
<proteinExistence type="predicted"/>
<evidence type="ECO:0000313" key="1">
    <source>
        <dbReference type="EMBL" id="KKM20593.1"/>
    </source>
</evidence>
<sequence>MNPAAEARAKVRANHPEAVVVERRRNSIKHRLDDAPNGRQRYALDVAIGPYHYGPASDQEIDTALVPSTAPWDWEMTKAGFEVRALSDLSAGQVIEYRNGSEWVRFQPMALQYSNDLNQIQQISMPQAVDAAVDDDTLTWADGYGPGRSLSWQAQTARLAKLLTIDSLADLPAVDQFILDGGTPVLELNLIFAHSAGVTPYVNGQPWSKGDRDTQGLVEFRDDTGKVLWWFNLPRSWDSEGNVQLGVLRFKKQGNSLYVSHRVPLTFVQGAVYPLMVDVTVDEDVPASGDDGKRYTGTDGFSSSDSNIFLGYYNLGSLYHMNGFFRWTGISIEGTIDVSYVELYTDAAGALTPELKVYGVDEDNPAAPTSAAGFDADPLTTAAVDWDGAWASGIWAQSPSLNTVFQELVDTYTISSAAVMVQVKNDHGTAENAYNAIRMYDWAPSTPAKLHIEYTAGGGITVTPSTLALVLSEFAPTVSTPRLVTPPTLALVLSEFAPTVPIGTIVTPGVLGLLLTEFAPTVTATANQIVTPPTLALTLATFAPTATATENQLVTPSVLALILSEFAPTVTATGDVVVTPPTLALTLAAFAPTVTATGGVTVTVPTVALTLATFAPTAATPRLVTPPVLALTVATFAPTVTTTANQLVTPSTLALTLALFAPTIVTPRLVTPDVLAFSLALFAPIVTSGVSFAATWSSTGSVALLLVLDASVSLPAAVNDGAISIKQAEDATV</sequence>
<comment type="caution">
    <text evidence="1">The sequence shown here is derived from an EMBL/GenBank/DDBJ whole genome shotgun (WGS) entry which is preliminary data.</text>
</comment>
<dbReference type="AlphaFoldDB" id="A0A0F9KER1"/>
<reference evidence="1" key="1">
    <citation type="journal article" date="2015" name="Nature">
        <title>Complex archaea that bridge the gap between prokaryotes and eukaryotes.</title>
        <authorList>
            <person name="Spang A."/>
            <person name="Saw J.H."/>
            <person name="Jorgensen S.L."/>
            <person name="Zaremba-Niedzwiedzka K."/>
            <person name="Martijn J."/>
            <person name="Lind A.E."/>
            <person name="van Eijk R."/>
            <person name="Schleper C."/>
            <person name="Guy L."/>
            <person name="Ettema T.J."/>
        </authorList>
    </citation>
    <scope>NUCLEOTIDE SEQUENCE</scope>
</reference>
<dbReference type="EMBL" id="LAZR01013734">
    <property type="protein sequence ID" value="KKM20593.1"/>
    <property type="molecule type" value="Genomic_DNA"/>
</dbReference>
<protein>
    <submittedName>
        <fullName evidence="1">Uncharacterized protein</fullName>
    </submittedName>
</protein>